<comment type="catalytic activity">
    <reaction evidence="16">
        <text>3-methylbutanoyl-CoA + oxidized [electron-transfer flavoprotein] + H(+) = 3-methylbut-2-enoyl-CoA + reduced [electron-transfer flavoprotein]</text>
        <dbReference type="Rhea" id="RHEA:12276"/>
        <dbReference type="Rhea" id="RHEA-COMP:10685"/>
        <dbReference type="Rhea" id="RHEA-COMP:10686"/>
        <dbReference type="ChEBI" id="CHEBI:15378"/>
        <dbReference type="ChEBI" id="CHEBI:57344"/>
        <dbReference type="ChEBI" id="CHEBI:57345"/>
        <dbReference type="ChEBI" id="CHEBI:57692"/>
        <dbReference type="ChEBI" id="CHEBI:58307"/>
        <dbReference type="EC" id="1.3.8.4"/>
    </reaction>
</comment>
<keyword evidence="23" id="KW-1185">Reference proteome</keyword>
<dbReference type="Pfam" id="PF02770">
    <property type="entry name" value="Acyl-CoA_dh_M"/>
    <property type="match status" value="1"/>
</dbReference>
<dbReference type="EC" id="1.3.8.4" evidence="4"/>
<feature type="domain" description="Acyl-CoA dehydrogenase/oxidase N-terminal" evidence="20">
    <location>
        <begin position="3"/>
        <end position="112"/>
    </location>
</feature>
<evidence type="ECO:0000256" key="8">
    <source>
        <dbReference type="ARBA" id="ARBA00022827"/>
    </source>
</evidence>
<reference evidence="22" key="3">
    <citation type="submission" date="2022-01" db="EMBL/GenBank/DDBJ databases">
        <authorList>
            <person name="Rubenstein D.R."/>
        </authorList>
    </citation>
    <scope>NUCLEOTIDE SEQUENCE</scope>
    <source>
        <strain evidence="22">SS15</strain>
        <tissue evidence="22">Liver</tissue>
    </source>
</reference>
<dbReference type="InterPro" id="IPR006091">
    <property type="entry name" value="Acyl-CoA_Oxase/DH_mid-dom"/>
</dbReference>
<dbReference type="PANTHER" id="PTHR43884">
    <property type="entry name" value="ACYL-COA DEHYDROGENASE"/>
    <property type="match status" value="1"/>
</dbReference>
<dbReference type="InterPro" id="IPR009075">
    <property type="entry name" value="AcylCo_DH/oxidase_C"/>
</dbReference>
<reference evidence="22 23" key="2">
    <citation type="journal article" date="2021" name="J. Hered.">
        <title>Feather Gene Expression Elucidates the Developmental Basis of Plumage Iridescence in African Starlings.</title>
        <authorList>
            <person name="Rubenstein D.R."/>
            <person name="Corvelo A."/>
            <person name="MacManes M.D."/>
            <person name="Maia R."/>
            <person name="Narzisi G."/>
            <person name="Rousaki A."/>
            <person name="Vandenabeele P."/>
            <person name="Shawkey M.D."/>
            <person name="Solomon J."/>
        </authorList>
    </citation>
    <scope>NUCLEOTIDE SEQUENCE [LARGE SCALE GENOMIC DNA]</scope>
    <source>
        <strain evidence="22">SS15</strain>
    </source>
</reference>
<dbReference type="EMBL" id="JADDUC020000021">
    <property type="protein sequence ID" value="KAI1232650.1"/>
    <property type="molecule type" value="Genomic_DNA"/>
</dbReference>
<dbReference type="SUPFAM" id="SSF47203">
    <property type="entry name" value="Acyl-CoA dehydrogenase C-terminal domain-like"/>
    <property type="match status" value="1"/>
</dbReference>
<dbReference type="InterPro" id="IPR046373">
    <property type="entry name" value="Acyl-CoA_Oxase/DH_mid-dom_sf"/>
</dbReference>
<dbReference type="Proteomes" id="UP000618051">
    <property type="component" value="Unassembled WGS sequence"/>
</dbReference>
<comment type="cofactor">
    <cofactor evidence="1 17">
        <name>FAD</name>
        <dbReference type="ChEBI" id="CHEBI:57692"/>
    </cofactor>
</comment>
<evidence type="ECO:0000256" key="12">
    <source>
        <dbReference type="ARBA" id="ARBA00045583"/>
    </source>
</evidence>
<dbReference type="Pfam" id="PF02771">
    <property type="entry name" value="Acyl-CoA_dh_N"/>
    <property type="match status" value="1"/>
</dbReference>
<dbReference type="PROSITE" id="PS00073">
    <property type="entry name" value="ACYL_COA_DH_2"/>
    <property type="match status" value="1"/>
</dbReference>
<comment type="catalytic activity">
    <reaction evidence="14">
        <text>pentanoyl-CoA + oxidized [electron-transfer flavoprotein] + H(+) = (2E)-pentenoyl-CoA + reduced [electron-transfer flavoprotein]</text>
        <dbReference type="Rhea" id="RHEA:43456"/>
        <dbReference type="Rhea" id="RHEA-COMP:10685"/>
        <dbReference type="Rhea" id="RHEA-COMP:10686"/>
        <dbReference type="ChEBI" id="CHEBI:15378"/>
        <dbReference type="ChEBI" id="CHEBI:57389"/>
        <dbReference type="ChEBI" id="CHEBI:57692"/>
        <dbReference type="ChEBI" id="CHEBI:58307"/>
        <dbReference type="ChEBI" id="CHEBI:86160"/>
    </reaction>
</comment>
<evidence type="ECO:0000259" key="19">
    <source>
        <dbReference type="Pfam" id="PF02770"/>
    </source>
</evidence>
<evidence type="ECO:0000256" key="17">
    <source>
        <dbReference type="RuleBase" id="RU362125"/>
    </source>
</evidence>
<evidence type="ECO:0000259" key="18">
    <source>
        <dbReference type="Pfam" id="PF00441"/>
    </source>
</evidence>
<dbReference type="OrthoDB" id="9988775at2759"/>
<dbReference type="EMBL" id="JADDUC010000176">
    <property type="protein sequence ID" value="KAG0116338.1"/>
    <property type="molecule type" value="Genomic_DNA"/>
</dbReference>
<dbReference type="InterPro" id="IPR036250">
    <property type="entry name" value="AcylCo_DH-like_C"/>
</dbReference>
<gene>
    <name evidence="22" type="ORF">IHE44_0006482</name>
    <name evidence="21" type="ORF">IHE44_004118</name>
</gene>
<evidence type="ECO:0000256" key="14">
    <source>
        <dbReference type="ARBA" id="ARBA00048345"/>
    </source>
</evidence>
<dbReference type="FunFam" id="1.10.540.10:FF:000007">
    <property type="entry name" value="Isovaleryl-CoA dehydrogenase, mitochondrial"/>
    <property type="match status" value="1"/>
</dbReference>
<feature type="domain" description="Acyl-CoA oxidase/dehydrogenase middle" evidence="19">
    <location>
        <begin position="115"/>
        <end position="186"/>
    </location>
</feature>
<evidence type="ECO:0000256" key="16">
    <source>
        <dbReference type="ARBA" id="ARBA00052875"/>
    </source>
</evidence>
<evidence type="ECO:0000256" key="2">
    <source>
        <dbReference type="ARBA" id="ARBA00004898"/>
    </source>
</evidence>
<dbReference type="Gene3D" id="1.10.540.10">
    <property type="entry name" value="Acyl-CoA dehydrogenase/oxidase, N-terminal domain"/>
    <property type="match status" value="1"/>
</dbReference>
<sequence>MTLRQTMTKFCQEHLAPKAQQIDQENEFKGMRASISCDFWKKLGELGVLGITAPAEYGGSALGYLDHVLVMEEISRASASVGLSYGAHSNLCINQLVRNGNEAQKHKYLPKVYYFVLNGNKFWITNGPDADVLIVYAKTDMNAVPASRGITAFIVERGMSGFRTAQKLDKLGMRGSNTCELIFEDCKVPGVYVLMSGLDLERLVLSGGPLGLMQAVLDHAIPYLHVREAFGQKIGHFQLMQGKMADMYTRLMACRQYVYNVAKACDQGHFNAKDCAGVILYSAECATQVALDGIQCLGGNGYINDYPMGRFLRDAKLYEIGAGTSEVRRLIIGRAFNATFK</sequence>
<evidence type="ECO:0000256" key="7">
    <source>
        <dbReference type="ARBA" id="ARBA00022630"/>
    </source>
</evidence>
<keyword evidence="10 17" id="KW-0560">Oxidoreductase</keyword>
<evidence type="ECO:0000256" key="4">
    <source>
        <dbReference type="ARBA" id="ARBA00012044"/>
    </source>
</evidence>
<name>A0A835NIF7_9PASS</name>
<dbReference type="InterPro" id="IPR006089">
    <property type="entry name" value="Acyl-CoA_DH_CS"/>
</dbReference>
<keyword evidence="9" id="KW-0809">Transit peptide</keyword>
<dbReference type="AlphaFoldDB" id="A0A835NIF7"/>
<protein>
    <recommendedName>
        <fullName evidence="6">Isovaleryl-CoA dehydrogenase, mitochondrial</fullName>
        <ecNumber evidence="5">1.3.8.1</ecNumber>
        <ecNumber evidence="4">1.3.8.4</ecNumber>
    </recommendedName>
    <alternativeName>
        <fullName evidence="11">Butyryl-CoA dehydrogenase</fullName>
    </alternativeName>
</protein>
<dbReference type="GO" id="GO:0050660">
    <property type="term" value="F:flavin adenine dinucleotide binding"/>
    <property type="evidence" value="ECO:0007669"/>
    <property type="project" value="InterPro"/>
</dbReference>
<feature type="domain" description="Acyl-CoA dehydrogenase/oxidase C-terminal" evidence="18">
    <location>
        <begin position="190"/>
        <end position="335"/>
    </location>
</feature>
<evidence type="ECO:0000256" key="15">
    <source>
        <dbReference type="ARBA" id="ARBA00048375"/>
    </source>
</evidence>
<dbReference type="Gene3D" id="2.40.110.10">
    <property type="entry name" value="Butyryl-CoA Dehydrogenase, subunit A, domain 2"/>
    <property type="match status" value="1"/>
</dbReference>
<comment type="similarity">
    <text evidence="3 17">Belongs to the acyl-CoA dehydrogenase family.</text>
</comment>
<comment type="catalytic activity">
    <reaction evidence="15">
        <text>hexanoyl-CoA + oxidized [electron-transfer flavoprotein] + H(+) = (2E)-hexenoyl-CoA + reduced [electron-transfer flavoprotein]</text>
        <dbReference type="Rhea" id="RHEA:43464"/>
        <dbReference type="Rhea" id="RHEA-COMP:10685"/>
        <dbReference type="Rhea" id="RHEA-COMP:10686"/>
        <dbReference type="ChEBI" id="CHEBI:15378"/>
        <dbReference type="ChEBI" id="CHEBI:57692"/>
        <dbReference type="ChEBI" id="CHEBI:58307"/>
        <dbReference type="ChEBI" id="CHEBI:62077"/>
        <dbReference type="ChEBI" id="CHEBI:62620"/>
    </reaction>
</comment>
<dbReference type="GO" id="GO:0005739">
    <property type="term" value="C:mitochondrion"/>
    <property type="evidence" value="ECO:0007669"/>
    <property type="project" value="TreeGrafter"/>
</dbReference>
<dbReference type="InterPro" id="IPR037069">
    <property type="entry name" value="AcylCoA_DH/ox_N_sf"/>
</dbReference>
<comment type="catalytic activity">
    <reaction evidence="13">
        <text>butanoyl-CoA + oxidized [electron-transfer flavoprotein] + H(+) = (2E)-butenoyl-CoA + reduced [electron-transfer flavoprotein]</text>
        <dbReference type="Rhea" id="RHEA:24004"/>
        <dbReference type="Rhea" id="RHEA-COMP:10685"/>
        <dbReference type="Rhea" id="RHEA-COMP:10686"/>
        <dbReference type="ChEBI" id="CHEBI:15378"/>
        <dbReference type="ChEBI" id="CHEBI:57332"/>
        <dbReference type="ChEBI" id="CHEBI:57371"/>
        <dbReference type="ChEBI" id="CHEBI:57692"/>
        <dbReference type="ChEBI" id="CHEBI:58307"/>
        <dbReference type="EC" id="1.3.8.1"/>
    </reaction>
</comment>
<evidence type="ECO:0000256" key="5">
    <source>
        <dbReference type="ARBA" id="ARBA00012046"/>
    </source>
</evidence>
<evidence type="ECO:0000256" key="11">
    <source>
        <dbReference type="ARBA" id="ARBA00031895"/>
    </source>
</evidence>
<dbReference type="Pfam" id="PF00441">
    <property type="entry name" value="Acyl-CoA_dh_1"/>
    <property type="match status" value="1"/>
</dbReference>
<dbReference type="PANTHER" id="PTHR43884:SF12">
    <property type="entry name" value="ISOVALERYL-COA DEHYDROGENASE, MITOCHONDRIAL-RELATED"/>
    <property type="match status" value="1"/>
</dbReference>
<reference evidence="21" key="1">
    <citation type="submission" date="2020-10" db="EMBL/GenBank/DDBJ databases">
        <title>Feather gene expression reveals the developmental basis of iridescence in African starlings.</title>
        <authorList>
            <person name="Rubenstein D.R."/>
        </authorList>
    </citation>
    <scope>NUCLEOTIDE SEQUENCE</scope>
    <source>
        <strain evidence="21">SS15</strain>
        <tissue evidence="21">Liver</tissue>
    </source>
</reference>
<dbReference type="EC" id="1.3.8.1" evidence="5"/>
<keyword evidence="8 17" id="KW-0274">FAD</keyword>
<evidence type="ECO:0000256" key="10">
    <source>
        <dbReference type="ARBA" id="ARBA00023002"/>
    </source>
</evidence>
<dbReference type="SUPFAM" id="SSF56645">
    <property type="entry name" value="Acyl-CoA dehydrogenase NM domain-like"/>
    <property type="match status" value="1"/>
</dbReference>
<dbReference type="Gene3D" id="1.20.140.10">
    <property type="entry name" value="Butyryl-CoA Dehydrogenase, subunit A, domain 3"/>
    <property type="match status" value="1"/>
</dbReference>
<organism evidence="21">
    <name type="scientific">Lamprotornis superbus</name>
    <dbReference type="NCBI Taxonomy" id="245042"/>
    <lineage>
        <taxon>Eukaryota</taxon>
        <taxon>Metazoa</taxon>
        <taxon>Chordata</taxon>
        <taxon>Craniata</taxon>
        <taxon>Vertebrata</taxon>
        <taxon>Euteleostomi</taxon>
        <taxon>Archelosauria</taxon>
        <taxon>Archosauria</taxon>
        <taxon>Dinosauria</taxon>
        <taxon>Saurischia</taxon>
        <taxon>Theropoda</taxon>
        <taxon>Coelurosauria</taxon>
        <taxon>Aves</taxon>
        <taxon>Neognathae</taxon>
        <taxon>Neoaves</taxon>
        <taxon>Telluraves</taxon>
        <taxon>Australaves</taxon>
        <taxon>Passeriformes</taxon>
        <taxon>Sturnidae</taxon>
        <taxon>Lamprotornis</taxon>
    </lineage>
</organism>
<accession>A0A835NIF7</accession>
<dbReference type="InterPro" id="IPR009100">
    <property type="entry name" value="AcylCoA_DH/oxidase_NM_dom_sf"/>
</dbReference>
<evidence type="ECO:0000313" key="22">
    <source>
        <dbReference type="EMBL" id="KAI1232650.1"/>
    </source>
</evidence>
<evidence type="ECO:0000256" key="6">
    <source>
        <dbReference type="ARBA" id="ARBA00018258"/>
    </source>
</evidence>
<evidence type="ECO:0000313" key="23">
    <source>
        <dbReference type="Proteomes" id="UP000618051"/>
    </source>
</evidence>
<proteinExistence type="inferred from homology"/>
<evidence type="ECO:0000256" key="13">
    <source>
        <dbReference type="ARBA" id="ARBA00047736"/>
    </source>
</evidence>
<comment type="function">
    <text evidence="12">Catalyzes the conversion of isovaleryl-CoA/3-methylbutanoyl-CoA to 3-methylbut-2-enoyl-CoA as an intermediate step in the leucine (Leu) catabolic pathway. To a lesser extent, is also able to catalyze the oxidation of other saturated short-chain acyl-CoA thioesters as pentanoyl-CoA, hexenoyl-CoA and butenoyl-CoA.</text>
</comment>
<dbReference type="InterPro" id="IPR013786">
    <property type="entry name" value="AcylCoA_DH/ox_N"/>
</dbReference>
<dbReference type="GO" id="GO:0006552">
    <property type="term" value="P:L-leucine catabolic process"/>
    <property type="evidence" value="ECO:0007669"/>
    <property type="project" value="TreeGrafter"/>
</dbReference>
<evidence type="ECO:0000256" key="9">
    <source>
        <dbReference type="ARBA" id="ARBA00022946"/>
    </source>
</evidence>
<keyword evidence="7 17" id="KW-0285">Flavoprotein</keyword>
<evidence type="ECO:0000256" key="1">
    <source>
        <dbReference type="ARBA" id="ARBA00001974"/>
    </source>
</evidence>
<evidence type="ECO:0000259" key="20">
    <source>
        <dbReference type="Pfam" id="PF02771"/>
    </source>
</evidence>
<dbReference type="FunFam" id="1.20.140.10:FF:000003">
    <property type="entry name" value="isovaleryl-CoA dehydrogenase, mitochondrial"/>
    <property type="match status" value="1"/>
</dbReference>
<comment type="pathway">
    <text evidence="2">Amino-acid degradation; L-leucine degradation; (S)-3-hydroxy-3-methylglutaryl-CoA from 3-isovaleryl-CoA: step 1/3.</text>
</comment>
<dbReference type="GO" id="GO:0008470">
    <property type="term" value="F:3-methylbutanoyl-CoA dehydrogenase activity"/>
    <property type="evidence" value="ECO:0007669"/>
    <property type="project" value="UniProtKB-EC"/>
</dbReference>
<comment type="caution">
    <text evidence="21">The sequence shown here is derived from an EMBL/GenBank/DDBJ whole genome shotgun (WGS) entry which is preliminary data.</text>
</comment>
<evidence type="ECO:0000313" key="21">
    <source>
        <dbReference type="EMBL" id="KAG0116338.1"/>
    </source>
</evidence>
<evidence type="ECO:0000256" key="3">
    <source>
        <dbReference type="ARBA" id="ARBA00009347"/>
    </source>
</evidence>